<proteinExistence type="predicted"/>
<dbReference type="KEGG" id="tos:Theos_2001"/>
<dbReference type="HOGENOM" id="CLU_067515_2_0_0"/>
<dbReference type="OrthoDB" id="2270427at2"/>
<evidence type="ECO:0000313" key="5">
    <source>
        <dbReference type="Proteomes" id="UP000000211"/>
    </source>
</evidence>
<dbReference type="InterPro" id="IPR036388">
    <property type="entry name" value="WH-like_DNA-bd_sf"/>
</dbReference>
<dbReference type="Proteomes" id="UP000000211">
    <property type="component" value="Chromosome"/>
</dbReference>
<protein>
    <submittedName>
        <fullName evidence="4">Phenylacetic acid-responsive transcriptional repressor</fullName>
    </submittedName>
</protein>
<dbReference type="Gene3D" id="1.20.58.1460">
    <property type="match status" value="1"/>
</dbReference>
<dbReference type="RefSeq" id="WP_016330180.1">
    <property type="nucleotide sequence ID" value="NC_019386.1"/>
</dbReference>
<evidence type="ECO:0000259" key="3">
    <source>
        <dbReference type="Pfam" id="PF20803"/>
    </source>
</evidence>
<evidence type="ECO:0000259" key="1">
    <source>
        <dbReference type="Pfam" id="PF07848"/>
    </source>
</evidence>
<dbReference type="Gene3D" id="3.30.70.2650">
    <property type="match status" value="1"/>
</dbReference>
<dbReference type="GO" id="GO:0006351">
    <property type="term" value="P:DNA-templated transcription"/>
    <property type="evidence" value="ECO:0007669"/>
    <property type="project" value="InterPro"/>
</dbReference>
<reference evidence="4 5" key="1">
    <citation type="journal article" date="2013" name="Genome Announc.">
        <title>Whole Genome Sequencing of Thermus oshimai JL-2 and Thermus thermophilus JL-18, Incomplete Denitrifiers from the United States Great Basin.</title>
        <authorList>
            <person name="Murugapiran S.K."/>
            <person name="Huntemann M."/>
            <person name="Wei C.L."/>
            <person name="Han J."/>
            <person name="Detter J.C."/>
            <person name="Han C.S."/>
            <person name="Erkkila T.H."/>
            <person name="Teshima H."/>
            <person name="Chen A."/>
            <person name="Kyrpides N."/>
            <person name="Mavrommatis K."/>
            <person name="Markowitz V."/>
            <person name="Szeto E."/>
            <person name="Ivanova N."/>
            <person name="Pagani I."/>
            <person name="Lam J."/>
            <person name="McDonald A.I."/>
            <person name="Dodsworth J.A."/>
            <person name="Pati A."/>
            <person name="Goodwin L."/>
            <person name="Peters L."/>
            <person name="Pitluck S."/>
            <person name="Woyke T."/>
            <person name="Hedlund B.P."/>
        </authorList>
    </citation>
    <scope>NUCLEOTIDE SEQUENCE</scope>
    <source>
        <strain evidence="4 5">JL-2</strain>
    </source>
</reference>
<dbReference type="PATRIC" id="fig|751945.3.peg.1950"/>
<evidence type="ECO:0000259" key="2">
    <source>
        <dbReference type="Pfam" id="PF08223"/>
    </source>
</evidence>
<sequence>MRARSTIFTLFLEYVYPERQAPVRALVRMMAALGFSEAAVRAALSRSAKRGWVRPVRAGRSAAYALSDRVYWQVEQVRKRLYGAPAPWDGRFLLVLPEGPRVRAERERFRREMALLGFGLLQSGVYLGAGVEEGAASELLGFYRVKGLLFQAEPLSPKEEVLKAFPLEEAARFYRALVFPVAPEDPERAFALLTRLVHEMRKALFLDPGLPEALLPEGFPGLEARRAFLEVRAALYRAALPFLKEVGLSPSGALMEAPVGFRG</sequence>
<dbReference type="InterPro" id="IPR011965">
    <property type="entry name" value="PaaX_trns_reg"/>
</dbReference>
<dbReference type="eggNOG" id="COG3327">
    <property type="taxonomic scope" value="Bacteria"/>
</dbReference>
<dbReference type="PANTHER" id="PTHR30319">
    <property type="entry name" value="PHENYLACETIC ACID REGULATOR-RELATED TRANSCRIPTIONAL REPRESSOR"/>
    <property type="match status" value="1"/>
</dbReference>
<keyword evidence="5" id="KW-1185">Reference proteome</keyword>
<name>K7RKN6_THEOS</name>
<dbReference type="Pfam" id="PF20803">
    <property type="entry name" value="PaaX_M"/>
    <property type="match status" value="1"/>
</dbReference>
<dbReference type="InterPro" id="IPR013225">
    <property type="entry name" value="PaaX_C"/>
</dbReference>
<dbReference type="Gene3D" id="1.10.10.10">
    <property type="entry name" value="Winged helix-like DNA-binding domain superfamily/Winged helix DNA-binding domain"/>
    <property type="match status" value="1"/>
</dbReference>
<dbReference type="AlphaFoldDB" id="K7RKN6"/>
<feature type="domain" description="Transcriptional repressor PaaX-like central Cas2-like" evidence="3">
    <location>
        <begin position="86"/>
        <end position="146"/>
    </location>
</feature>
<dbReference type="Pfam" id="PF08223">
    <property type="entry name" value="PaaX_C"/>
    <property type="match status" value="1"/>
</dbReference>
<dbReference type="InterPro" id="IPR012906">
    <property type="entry name" value="PaaX-like_N"/>
</dbReference>
<gene>
    <name evidence="4" type="ORF">Theos_2001</name>
</gene>
<accession>K7RKN6</accession>
<dbReference type="Pfam" id="PF07848">
    <property type="entry name" value="PaaX"/>
    <property type="match status" value="1"/>
</dbReference>
<evidence type="ECO:0000313" key="4">
    <source>
        <dbReference type="EMBL" id="AFV77002.1"/>
    </source>
</evidence>
<dbReference type="PANTHER" id="PTHR30319:SF1">
    <property type="entry name" value="TRANSCRIPTIONAL REPRESSOR PAAX"/>
    <property type="match status" value="1"/>
</dbReference>
<feature type="domain" description="Transcriptional repressor PaaX-like N-terminal" evidence="1">
    <location>
        <begin position="2"/>
        <end position="70"/>
    </location>
</feature>
<feature type="domain" description="Transcriptional repressor PaaX-like C-terminal" evidence="2">
    <location>
        <begin position="183"/>
        <end position="244"/>
    </location>
</feature>
<dbReference type="STRING" id="751945.Theos_2001"/>
<dbReference type="EMBL" id="CP003249">
    <property type="protein sequence ID" value="AFV77002.1"/>
    <property type="molecule type" value="Genomic_DNA"/>
</dbReference>
<organism evidence="4 5">
    <name type="scientific">Thermus oshimai JL-2</name>
    <dbReference type="NCBI Taxonomy" id="751945"/>
    <lineage>
        <taxon>Bacteria</taxon>
        <taxon>Thermotogati</taxon>
        <taxon>Deinococcota</taxon>
        <taxon>Deinococci</taxon>
        <taxon>Thermales</taxon>
        <taxon>Thermaceae</taxon>
        <taxon>Thermus</taxon>
    </lineage>
</organism>
<dbReference type="InterPro" id="IPR048846">
    <property type="entry name" value="PaaX-like_central"/>
</dbReference>
<dbReference type="PIRSF" id="PIRSF020623">
    <property type="entry name" value="PaaX"/>
    <property type="match status" value="1"/>
</dbReference>